<evidence type="ECO:0000313" key="3">
    <source>
        <dbReference type="Proteomes" id="UP000094936"/>
    </source>
</evidence>
<feature type="transmembrane region" description="Helical" evidence="1">
    <location>
        <begin position="30"/>
        <end position="51"/>
    </location>
</feature>
<feature type="transmembrane region" description="Helical" evidence="1">
    <location>
        <begin position="234"/>
        <end position="255"/>
    </location>
</feature>
<feature type="transmembrane region" description="Helical" evidence="1">
    <location>
        <begin position="66"/>
        <end position="86"/>
    </location>
</feature>
<dbReference type="PANTHER" id="PTHR36833:SF1">
    <property type="entry name" value="INTEGRAL MEMBRANE TRANSPORT PROTEIN"/>
    <property type="match status" value="1"/>
</dbReference>
<dbReference type="OrthoDB" id="9788195at2"/>
<keyword evidence="1" id="KW-0472">Membrane</keyword>
<proteinExistence type="predicted"/>
<dbReference type="InterPro" id="IPR010390">
    <property type="entry name" value="ABC-2_transporter-like"/>
</dbReference>
<feature type="transmembrane region" description="Helical" evidence="1">
    <location>
        <begin position="209"/>
        <end position="228"/>
    </location>
</feature>
<feature type="transmembrane region" description="Helical" evidence="1">
    <location>
        <begin position="119"/>
        <end position="139"/>
    </location>
</feature>
<evidence type="ECO:0000256" key="1">
    <source>
        <dbReference type="SAM" id="Phobius"/>
    </source>
</evidence>
<name>A0A1C3EIL7_9GAMM</name>
<keyword evidence="3" id="KW-1185">Reference proteome</keyword>
<sequence length="267" mass="30667">MWQDLMKHVKIYGFLLKINAMRQLEYRLNIALNIMVEMGYLLVKLIYAYVIHDTGVHIAGLSPDSIYLFIGTYMLMTVFFVSMLQFNIVVFDQQIRDGDFDLILTKPISSQFMATLKHVDTWISIPNVIVGIGLIAYGWQASDVPVSVGNILGFMAYVALGIVTMYGLFVLPLLLAFKFKNIAALQSFYWAMWDFNNLPHKIHFRPVQLIGAVVFPLFLITNWSPLFILDQLSMIEMMWGVAAPIMLFCLTRLMWKKALRHYESATS</sequence>
<comment type="caution">
    <text evidence="2">The sequence shown here is derived from an EMBL/GenBank/DDBJ whole genome shotgun (WGS) entry which is preliminary data.</text>
</comment>
<evidence type="ECO:0000313" key="2">
    <source>
        <dbReference type="EMBL" id="ODA33068.1"/>
    </source>
</evidence>
<protein>
    <recommendedName>
        <fullName evidence="4">ABC transporter permease</fullName>
    </recommendedName>
</protein>
<keyword evidence="1" id="KW-1133">Transmembrane helix</keyword>
<dbReference type="AlphaFoldDB" id="A0A1C3EIL7"/>
<feature type="transmembrane region" description="Helical" evidence="1">
    <location>
        <begin position="151"/>
        <end position="177"/>
    </location>
</feature>
<keyword evidence="1" id="KW-0812">Transmembrane</keyword>
<dbReference type="Pfam" id="PF06182">
    <property type="entry name" value="ABC2_membrane_6"/>
    <property type="match status" value="1"/>
</dbReference>
<dbReference type="PANTHER" id="PTHR36833">
    <property type="entry name" value="SLR0610 PROTEIN-RELATED"/>
    <property type="match status" value="1"/>
</dbReference>
<dbReference type="EMBL" id="LYBM01000019">
    <property type="protein sequence ID" value="ODA33068.1"/>
    <property type="molecule type" value="Genomic_DNA"/>
</dbReference>
<accession>A0A1C3EIL7</accession>
<dbReference type="RefSeq" id="WP_068902387.1">
    <property type="nucleotide sequence ID" value="NZ_JBHUIF010000002.1"/>
</dbReference>
<dbReference type="STRING" id="1080227.A8L45_11525"/>
<organism evidence="2 3">
    <name type="scientific">Veronia pacifica</name>
    <dbReference type="NCBI Taxonomy" id="1080227"/>
    <lineage>
        <taxon>Bacteria</taxon>
        <taxon>Pseudomonadati</taxon>
        <taxon>Pseudomonadota</taxon>
        <taxon>Gammaproteobacteria</taxon>
        <taxon>Vibrionales</taxon>
        <taxon>Vibrionaceae</taxon>
        <taxon>Veronia</taxon>
    </lineage>
</organism>
<dbReference type="Proteomes" id="UP000094936">
    <property type="component" value="Unassembled WGS sequence"/>
</dbReference>
<reference evidence="2 3" key="1">
    <citation type="submission" date="2016-05" db="EMBL/GenBank/DDBJ databases">
        <title>Genomic Taxonomy of the Vibrionaceae.</title>
        <authorList>
            <person name="Gomez-Gil B."/>
            <person name="Enciso-Ibarra J."/>
        </authorList>
    </citation>
    <scope>NUCLEOTIDE SEQUENCE [LARGE SCALE GENOMIC DNA]</scope>
    <source>
        <strain evidence="2 3">CAIM 1920</strain>
    </source>
</reference>
<evidence type="ECO:0008006" key="4">
    <source>
        <dbReference type="Google" id="ProtNLM"/>
    </source>
</evidence>
<gene>
    <name evidence="2" type="ORF">A8L45_11525</name>
</gene>